<accession>A0A975DH90</accession>
<dbReference type="GO" id="GO:0006465">
    <property type="term" value="P:signal peptide processing"/>
    <property type="evidence" value="ECO:0007669"/>
    <property type="project" value="InterPro"/>
</dbReference>
<keyword evidence="4" id="KW-0378">Hydrolase</keyword>
<dbReference type="InterPro" id="IPR004635">
    <property type="entry name" value="Pept_S49_SppA"/>
</dbReference>
<dbReference type="PANTHER" id="PTHR33209">
    <property type="entry name" value="PROTEASE 4"/>
    <property type="match status" value="1"/>
</dbReference>
<dbReference type="CDD" id="cd07018">
    <property type="entry name" value="S49_SppA_67K_type"/>
    <property type="match status" value="1"/>
</dbReference>
<evidence type="ECO:0000256" key="3">
    <source>
        <dbReference type="ARBA" id="ARBA00022670"/>
    </source>
</evidence>
<dbReference type="PANTHER" id="PTHR33209:SF1">
    <property type="entry name" value="PEPTIDASE S49 DOMAIN-CONTAINING PROTEIN"/>
    <property type="match status" value="1"/>
</dbReference>
<keyword evidence="6 8" id="KW-0472">Membrane</keyword>
<evidence type="ECO:0000256" key="2">
    <source>
        <dbReference type="ARBA" id="ARBA00008683"/>
    </source>
</evidence>
<sequence length="623" mass="68720">MDYVKTVFRFLWKAINFSRNLILNLIFFGILFAVIFSIEENEQTHAMVAQDSALVLNLSGILVEEKRYVDPVEAAFSDFSDDKEPAEILVDDVVEAIKNAADDSRIKVIVLDLKSLHRAHLDKLKSIGVALNDFKAQGKQVIAYGDYYSQAQYYLASYADEVVLHPYGGVSIDGFGVYPIYFKDALDKLSITQHVFRVGTYKSAVEPFIRNDMSEAAKEANRLWLGELWSHYKNDVSLNRKFDQSNFDETLDTFVEKLEQTQGDYAQYALQNKWVDKLATRQELTEELIGLVGQDDKTKSFNRIAFQDYLDLTRLNQFDVPMGDKVAVVVAKGSIMDGKQRAGEIGGDSTAALLKKARLDDKVKAVVLRIDSGGGSMFASEIIRNEVLAIKAAGKPVVASMGSVAASGGYWIAASANEIWASENTVTGSIGVFGTIMTIENSLKKLGIYSDGVGTTELQGSSFTRGIDPKMANVIQKGVENAYDKFITVVSNSRNIPKEKVNEIAQGRVWLAPQALEFGLVDKLGTKDDAIEAATALANLDHYDVEVVEHDLTEQEKLIQKIFGVASVKSLMGGVYSSIADSTTLSGLIGMAQDTLNTQTKLIKQYNDPNGVYSRCIYCESVQ</sequence>
<feature type="domain" description="Peptidase S49" evidence="9">
    <location>
        <begin position="134"/>
        <end position="286"/>
    </location>
</feature>
<feature type="active site" description="Nucleophile" evidence="7">
    <location>
        <position position="407"/>
    </location>
</feature>
<name>A0A975DH90_9GAMM</name>
<evidence type="ECO:0000256" key="7">
    <source>
        <dbReference type="PIRSR" id="PIRSR001217-1"/>
    </source>
</evidence>
<dbReference type="SUPFAM" id="SSF52096">
    <property type="entry name" value="ClpP/crotonase"/>
    <property type="match status" value="2"/>
</dbReference>
<dbReference type="PIRSF" id="PIRSF001217">
    <property type="entry name" value="Protease_4_SppA"/>
    <property type="match status" value="1"/>
</dbReference>
<dbReference type="NCBIfam" id="TIGR00705">
    <property type="entry name" value="SppA_67K"/>
    <property type="match status" value="1"/>
</dbReference>
<dbReference type="EMBL" id="CP072133">
    <property type="protein sequence ID" value="QTH71687.1"/>
    <property type="molecule type" value="Genomic_DNA"/>
</dbReference>
<dbReference type="KEGG" id="pxi:J5O05_01570"/>
<keyword evidence="8" id="KW-0812">Transmembrane</keyword>
<keyword evidence="3" id="KW-0645">Protease</keyword>
<dbReference type="InterPro" id="IPR002142">
    <property type="entry name" value="Peptidase_S49"/>
</dbReference>
<evidence type="ECO:0000256" key="8">
    <source>
        <dbReference type="SAM" id="Phobius"/>
    </source>
</evidence>
<feature type="active site" description="Proton donor/acceptor" evidence="7">
    <location>
        <position position="202"/>
    </location>
</feature>
<feature type="domain" description="Peptidase S49" evidence="9">
    <location>
        <begin position="390"/>
        <end position="540"/>
    </location>
</feature>
<dbReference type="InterPro" id="IPR047272">
    <property type="entry name" value="S49_SppA_C"/>
</dbReference>
<evidence type="ECO:0000256" key="5">
    <source>
        <dbReference type="ARBA" id="ARBA00022825"/>
    </source>
</evidence>
<dbReference type="InterPro" id="IPR047217">
    <property type="entry name" value="S49_SppA_67K_type_N"/>
</dbReference>
<dbReference type="RefSeq" id="WP_208843313.1">
    <property type="nucleotide sequence ID" value="NZ_CP072133.1"/>
</dbReference>
<organism evidence="10 11">
    <name type="scientific">Pseudoalteromonas xiamenensis</name>
    <dbReference type="NCBI Taxonomy" id="882626"/>
    <lineage>
        <taxon>Bacteria</taxon>
        <taxon>Pseudomonadati</taxon>
        <taxon>Pseudomonadota</taxon>
        <taxon>Gammaproteobacteria</taxon>
        <taxon>Alteromonadales</taxon>
        <taxon>Pseudoalteromonadaceae</taxon>
        <taxon>Pseudoalteromonas</taxon>
    </lineage>
</organism>
<evidence type="ECO:0000313" key="11">
    <source>
        <dbReference type="Proteomes" id="UP000664904"/>
    </source>
</evidence>
<keyword evidence="5" id="KW-0720">Serine protease</keyword>
<evidence type="ECO:0000259" key="9">
    <source>
        <dbReference type="Pfam" id="PF01343"/>
    </source>
</evidence>
<proteinExistence type="inferred from homology"/>
<comment type="similarity">
    <text evidence="2">Belongs to the peptidase S49 family.</text>
</comment>
<dbReference type="Pfam" id="PF01343">
    <property type="entry name" value="Peptidase_S49"/>
    <property type="match status" value="2"/>
</dbReference>
<dbReference type="GO" id="GO:0016020">
    <property type="term" value="C:membrane"/>
    <property type="evidence" value="ECO:0007669"/>
    <property type="project" value="UniProtKB-SubCell"/>
</dbReference>
<feature type="transmembrane region" description="Helical" evidence="8">
    <location>
        <begin position="21"/>
        <end position="38"/>
    </location>
</feature>
<evidence type="ECO:0000256" key="6">
    <source>
        <dbReference type="ARBA" id="ARBA00023136"/>
    </source>
</evidence>
<dbReference type="CDD" id="cd07023">
    <property type="entry name" value="S49_Sppa_N_C"/>
    <property type="match status" value="1"/>
</dbReference>
<gene>
    <name evidence="10" type="primary">sppA</name>
    <name evidence="10" type="ORF">J5O05_01570</name>
</gene>
<protein>
    <submittedName>
        <fullName evidence="10">Signal peptide peptidase SppA</fullName>
    </submittedName>
</protein>
<evidence type="ECO:0000256" key="1">
    <source>
        <dbReference type="ARBA" id="ARBA00004370"/>
    </source>
</evidence>
<comment type="subcellular location">
    <subcellularLocation>
        <location evidence="1">Membrane</location>
    </subcellularLocation>
</comment>
<dbReference type="InterPro" id="IPR029045">
    <property type="entry name" value="ClpP/crotonase-like_dom_sf"/>
</dbReference>
<evidence type="ECO:0000256" key="4">
    <source>
        <dbReference type="ARBA" id="ARBA00022801"/>
    </source>
</evidence>
<dbReference type="AlphaFoldDB" id="A0A975DH90"/>
<dbReference type="Proteomes" id="UP000664904">
    <property type="component" value="Chromosome"/>
</dbReference>
<keyword evidence="11" id="KW-1185">Reference proteome</keyword>
<dbReference type="NCBIfam" id="TIGR00706">
    <property type="entry name" value="SppA_dom"/>
    <property type="match status" value="1"/>
</dbReference>
<reference evidence="10" key="1">
    <citation type="submission" date="2021-03" db="EMBL/GenBank/DDBJ databases">
        <title>Complete Genome of Pseudoalteromonas xiamenensis STKMTI.2, a new potential marine bacterium producing anti-Vibrio compounds.</title>
        <authorList>
            <person name="Handayani D.P."/>
            <person name="Isnansetyo A."/>
            <person name="Istiqomah I."/>
            <person name="Jumina J."/>
        </authorList>
    </citation>
    <scope>NUCLEOTIDE SEQUENCE</scope>
    <source>
        <strain evidence="10">STKMTI.2</strain>
    </source>
</reference>
<keyword evidence="8" id="KW-1133">Transmembrane helix</keyword>
<dbReference type="Gene3D" id="3.90.226.10">
    <property type="entry name" value="2-enoyl-CoA Hydratase, Chain A, domain 1"/>
    <property type="match status" value="3"/>
</dbReference>
<dbReference type="GO" id="GO:0008236">
    <property type="term" value="F:serine-type peptidase activity"/>
    <property type="evidence" value="ECO:0007669"/>
    <property type="project" value="UniProtKB-KW"/>
</dbReference>
<dbReference type="InterPro" id="IPR004634">
    <property type="entry name" value="Pept_S49_pIV"/>
</dbReference>
<evidence type="ECO:0000313" key="10">
    <source>
        <dbReference type="EMBL" id="QTH71687.1"/>
    </source>
</evidence>